<dbReference type="InterPro" id="IPR019775">
    <property type="entry name" value="WD40_repeat_CS"/>
</dbReference>
<comment type="caution">
    <text evidence="9">The sequence shown here is derived from an EMBL/GenBank/DDBJ whole genome shotgun (WGS) entry which is preliminary data.</text>
</comment>
<dbReference type="Pfam" id="PF00400">
    <property type="entry name" value="WD40"/>
    <property type="match status" value="3"/>
</dbReference>
<dbReference type="AlphaFoldDB" id="A0A066VLG2"/>
<reference evidence="9 10" key="1">
    <citation type="submission" date="2014-05" db="EMBL/GenBank/DDBJ databases">
        <title>Draft genome sequence of a rare smut relative, Tilletiaria anomala UBC 951.</title>
        <authorList>
            <consortium name="DOE Joint Genome Institute"/>
            <person name="Toome M."/>
            <person name="Kuo A."/>
            <person name="Henrissat B."/>
            <person name="Lipzen A."/>
            <person name="Tritt A."/>
            <person name="Yoshinaga Y."/>
            <person name="Zane M."/>
            <person name="Barry K."/>
            <person name="Grigoriev I.V."/>
            <person name="Spatafora J.W."/>
            <person name="Aimea M.C."/>
        </authorList>
    </citation>
    <scope>NUCLEOTIDE SEQUENCE [LARGE SCALE GENOMIC DNA]</scope>
    <source>
        <strain evidence="9 10">UBC 951</strain>
    </source>
</reference>
<gene>
    <name evidence="9" type="ORF">K437DRAFT_239525</name>
</gene>
<dbReference type="Proteomes" id="UP000027361">
    <property type="component" value="Unassembled WGS sequence"/>
</dbReference>
<dbReference type="Pfam" id="PF09384">
    <property type="entry name" value="UTP15_C"/>
    <property type="match status" value="1"/>
</dbReference>
<feature type="repeat" description="WD" evidence="6">
    <location>
        <begin position="209"/>
        <end position="242"/>
    </location>
</feature>
<keyword evidence="4" id="KW-0677">Repeat</keyword>
<dbReference type="InterPro" id="IPR001680">
    <property type="entry name" value="WD40_rpt"/>
</dbReference>
<dbReference type="GeneID" id="25263007"/>
<dbReference type="PROSITE" id="PS50082">
    <property type="entry name" value="WD_REPEATS_2"/>
    <property type="match status" value="2"/>
</dbReference>
<feature type="repeat" description="WD" evidence="6">
    <location>
        <begin position="167"/>
        <end position="208"/>
    </location>
</feature>
<evidence type="ECO:0000256" key="3">
    <source>
        <dbReference type="ARBA" id="ARBA00022574"/>
    </source>
</evidence>
<dbReference type="STRING" id="1037660.A0A066VLG2"/>
<evidence type="ECO:0000259" key="8">
    <source>
        <dbReference type="Pfam" id="PF09384"/>
    </source>
</evidence>
<comment type="subcellular location">
    <subcellularLocation>
        <location evidence="1">Nucleus</location>
        <location evidence="1">Nucleolus</location>
    </subcellularLocation>
</comment>
<dbReference type="PROSITE" id="PS50294">
    <property type="entry name" value="WD_REPEATS_REGION"/>
    <property type="match status" value="2"/>
</dbReference>
<name>A0A066VLG2_TILAU</name>
<dbReference type="RefSeq" id="XP_013241015.1">
    <property type="nucleotide sequence ID" value="XM_013385561.1"/>
</dbReference>
<dbReference type="FunCoup" id="A0A066VLG2">
    <property type="interactions" value="569"/>
</dbReference>
<evidence type="ECO:0000256" key="2">
    <source>
        <dbReference type="ARBA" id="ARBA00022552"/>
    </source>
</evidence>
<evidence type="ECO:0000256" key="6">
    <source>
        <dbReference type="PROSITE-ProRule" id="PRU00221"/>
    </source>
</evidence>
<organism evidence="9 10">
    <name type="scientific">Tilletiaria anomala (strain ATCC 24038 / CBS 436.72 / UBC 951)</name>
    <dbReference type="NCBI Taxonomy" id="1037660"/>
    <lineage>
        <taxon>Eukaryota</taxon>
        <taxon>Fungi</taxon>
        <taxon>Dikarya</taxon>
        <taxon>Basidiomycota</taxon>
        <taxon>Ustilaginomycotina</taxon>
        <taxon>Exobasidiomycetes</taxon>
        <taxon>Georgefischeriales</taxon>
        <taxon>Tilletiariaceae</taxon>
        <taxon>Tilletiaria</taxon>
    </lineage>
</organism>
<evidence type="ECO:0000256" key="5">
    <source>
        <dbReference type="ARBA" id="ARBA00023242"/>
    </source>
</evidence>
<dbReference type="Gene3D" id="2.130.10.10">
    <property type="entry name" value="YVTN repeat-like/Quinoprotein amine dehydrogenase"/>
    <property type="match status" value="2"/>
</dbReference>
<accession>A0A066VLG2</accession>
<dbReference type="PROSITE" id="PS00678">
    <property type="entry name" value="WD_REPEATS_1"/>
    <property type="match status" value="1"/>
</dbReference>
<dbReference type="CDD" id="cd00200">
    <property type="entry name" value="WD40"/>
    <property type="match status" value="1"/>
</dbReference>
<dbReference type="GO" id="GO:0045943">
    <property type="term" value="P:positive regulation of transcription by RNA polymerase I"/>
    <property type="evidence" value="ECO:0007669"/>
    <property type="project" value="TreeGrafter"/>
</dbReference>
<dbReference type="InterPro" id="IPR018983">
    <property type="entry name" value="U3_snoRNA-assocProt_15_C"/>
</dbReference>
<proteinExistence type="predicted"/>
<dbReference type="HOGENOM" id="CLU_021102_4_0_1"/>
<dbReference type="PANTHER" id="PTHR19924">
    <property type="entry name" value="UTP15 U3 SMALL NUCLEOLAR RNA-ASSOCIATED PROTEIN 15 FAMILY MEMBER"/>
    <property type="match status" value="1"/>
</dbReference>
<sequence>MNYQKLNLGAIDARTAAGAPALGANARTSSPESNYWRRFRSPVFIKEHAPITSIHFVPASSVAPTVPAPGSDQANNALINPLIPQASSTGGSTSAAASSSQRYAVTSGTKVQLYSMRTDKVVKTVSRFGDVARSGNIRADGKLLVAGDDSGLIQVFDVNSRAILRTFKGHKLPVHVTRFSSAPTQVLSASDDQTVRLWDIPSQSAVRTFARHSDYVRSAMVSPDNPSLLLSGSYDATVRLWDARVHENGGQVIQMDHKAPVEDIAIYPTAGGGVALSVGGPVLRAWDLMMGGRCIKAISNHQKTITSLAISMESDANVSAAPGALGSIGLGSSGMRILTGGLDHLIKIYDPSKGFKVTHTMRYPAQILCMALSPDESHLAVGMADGTLCIRKRELKQSEIKRRQERKAALIGGSYDSFLQGNAAAAAQQAGSTMGPGQDAGRRSRDDVRVASVRSVKLKDYDKFLKAFRYQDALNAVLRPNVPANVTFALLLELTHRSPIVTATNGGPDGIRRAVQGRDDVGLEPLLKFLLKHASNPAYVDIVSDTMNVLIDCYADVLGQSPLLDDMLGRIWAKISDEIKLQRNITQVKGALEMILARTALSAALSQP</sequence>
<keyword evidence="10" id="KW-1185">Reference proteome</keyword>
<dbReference type="SMART" id="SM00320">
    <property type="entry name" value="WD40"/>
    <property type="match status" value="6"/>
</dbReference>
<dbReference type="GO" id="GO:0006364">
    <property type="term" value="P:rRNA processing"/>
    <property type="evidence" value="ECO:0007669"/>
    <property type="project" value="UniProtKB-KW"/>
</dbReference>
<feature type="domain" description="U3 small nucleolar RNA-associated protein 15 C-terminal" evidence="8">
    <location>
        <begin position="444"/>
        <end position="595"/>
    </location>
</feature>
<evidence type="ECO:0000313" key="10">
    <source>
        <dbReference type="Proteomes" id="UP000027361"/>
    </source>
</evidence>
<keyword evidence="2" id="KW-0698">rRNA processing</keyword>
<feature type="region of interest" description="Disordered" evidence="7">
    <location>
        <begin position="427"/>
        <end position="446"/>
    </location>
</feature>
<keyword evidence="3 6" id="KW-0853">WD repeat</keyword>
<evidence type="ECO:0000256" key="1">
    <source>
        <dbReference type="ARBA" id="ARBA00004604"/>
    </source>
</evidence>
<dbReference type="EMBL" id="JMSN01000105">
    <property type="protein sequence ID" value="KDN39385.1"/>
    <property type="molecule type" value="Genomic_DNA"/>
</dbReference>
<dbReference type="GO" id="GO:0005730">
    <property type="term" value="C:nucleolus"/>
    <property type="evidence" value="ECO:0007669"/>
    <property type="project" value="UniProtKB-SubCell"/>
</dbReference>
<dbReference type="PANTHER" id="PTHR19924:SF26">
    <property type="entry name" value="U3 SMALL NUCLEOLAR RNA-ASSOCIATED PROTEIN 15 HOMOLOG"/>
    <property type="match status" value="1"/>
</dbReference>
<dbReference type="InterPro" id="IPR036322">
    <property type="entry name" value="WD40_repeat_dom_sf"/>
</dbReference>
<keyword evidence="5" id="KW-0539">Nucleus</keyword>
<dbReference type="InterPro" id="IPR015943">
    <property type="entry name" value="WD40/YVTN_repeat-like_dom_sf"/>
</dbReference>
<dbReference type="SUPFAM" id="SSF50978">
    <property type="entry name" value="WD40 repeat-like"/>
    <property type="match status" value="1"/>
</dbReference>
<dbReference type="InParanoid" id="A0A066VLG2"/>
<dbReference type="OMA" id="ATYQVVH"/>
<dbReference type="OrthoDB" id="431715at2759"/>
<evidence type="ECO:0000256" key="7">
    <source>
        <dbReference type="SAM" id="MobiDB-lite"/>
    </source>
</evidence>
<dbReference type="PRINTS" id="PR00320">
    <property type="entry name" value="GPROTEINBRPT"/>
</dbReference>
<evidence type="ECO:0000256" key="4">
    <source>
        <dbReference type="ARBA" id="ARBA00022737"/>
    </source>
</evidence>
<dbReference type="InterPro" id="IPR020472">
    <property type="entry name" value="WD40_PAC1"/>
</dbReference>
<protein>
    <submittedName>
        <fullName evidence="9">WD40 repeat-like protein</fullName>
    </submittedName>
</protein>
<evidence type="ECO:0000313" key="9">
    <source>
        <dbReference type="EMBL" id="KDN39385.1"/>
    </source>
</evidence>